<sequence length="111" mass="12381">MTYGNEDALVAFAIERLLSSGEEWRALVRDLVMQWPDAAVFDLPYALVAAAAAIEDNFRGKGVASEAAERGYKLAALLSMDIYAMELAGMARNTARDFHAYWQIDPFFEQL</sequence>
<dbReference type="RefSeq" id="WP_295532452.1">
    <property type="nucleotide sequence ID" value="NZ_JBFRYC010000002.1"/>
</dbReference>
<dbReference type="Proteomes" id="UP001557465">
    <property type="component" value="Unassembled WGS sequence"/>
</dbReference>
<organism evidence="1 2">
    <name type="scientific">Thioclava arctica</name>
    <dbReference type="NCBI Taxonomy" id="3238301"/>
    <lineage>
        <taxon>Bacteria</taxon>
        <taxon>Pseudomonadati</taxon>
        <taxon>Pseudomonadota</taxon>
        <taxon>Alphaproteobacteria</taxon>
        <taxon>Rhodobacterales</taxon>
        <taxon>Paracoccaceae</taxon>
        <taxon>Thioclava</taxon>
    </lineage>
</organism>
<proteinExistence type="predicted"/>
<name>A0ABV3THT2_9RHOB</name>
<dbReference type="EMBL" id="JBFRYC010000002">
    <property type="protein sequence ID" value="MEX1661098.1"/>
    <property type="molecule type" value="Genomic_DNA"/>
</dbReference>
<gene>
    <name evidence="1" type="ORF">AB4874_05455</name>
</gene>
<evidence type="ECO:0000313" key="2">
    <source>
        <dbReference type="Proteomes" id="UP001557465"/>
    </source>
</evidence>
<accession>A0ABV3THT2</accession>
<comment type="caution">
    <text evidence="1">The sequence shown here is derived from an EMBL/GenBank/DDBJ whole genome shotgun (WGS) entry which is preliminary data.</text>
</comment>
<reference evidence="1 2" key="1">
    <citation type="journal article" date="2011" name="Int. J. Syst. Evol. Microbiol.">
        <title>Zhongshania antarctica gen. nov., sp. nov. and Zhongshania guokunii sp. nov., gammaproteobacteria respectively isolated from coastal attached (fast) ice and surface seawater of the Antarctic.</title>
        <authorList>
            <person name="Li H.J."/>
            <person name="Zhang X.Y."/>
            <person name="Chen C.X."/>
            <person name="Zhang Y.J."/>
            <person name="Gao Z.M."/>
            <person name="Yu Y."/>
            <person name="Chen X.L."/>
            <person name="Chen B."/>
            <person name="Zhang Y.Z."/>
        </authorList>
    </citation>
    <scope>NUCLEOTIDE SEQUENCE [LARGE SCALE GENOMIC DNA]</scope>
    <source>
        <strain evidence="1 2">15-R06ZXC-3</strain>
    </source>
</reference>
<keyword evidence="2" id="KW-1185">Reference proteome</keyword>
<evidence type="ECO:0000313" key="1">
    <source>
        <dbReference type="EMBL" id="MEX1661098.1"/>
    </source>
</evidence>
<protein>
    <submittedName>
        <fullName evidence="1">Uncharacterized protein</fullName>
    </submittedName>
</protein>